<evidence type="ECO:0000259" key="2">
    <source>
        <dbReference type="Pfam" id="PF02657"/>
    </source>
</evidence>
<evidence type="ECO:0000256" key="1">
    <source>
        <dbReference type="ARBA" id="ARBA00010282"/>
    </source>
</evidence>
<reference evidence="3 4" key="1">
    <citation type="submission" date="2012-10" db="EMBL/GenBank/DDBJ databases">
        <authorList>
            <person name="Harkins D.M."/>
            <person name="Durkin A.S."/>
            <person name="Brinkac L.M."/>
            <person name="Haft D.H."/>
            <person name="Selengut J.D."/>
            <person name="Sanka R."/>
            <person name="DePew J."/>
            <person name="Purushe J."/>
            <person name="Whelen A.C."/>
            <person name="Vinetz J.M."/>
            <person name="Sutton G.G."/>
            <person name="Nierman W.C."/>
            <person name="Fouts D.E."/>
        </authorList>
    </citation>
    <scope>NUCLEOTIDE SEQUENCE [LARGE SCALE GENOMIC DNA]</scope>
    <source>
        <strain evidence="3 4">2006001853</strain>
    </source>
</reference>
<dbReference type="InterPro" id="IPR003808">
    <property type="entry name" value="Fe-S_metab-assoc_dom"/>
</dbReference>
<dbReference type="SUPFAM" id="SSF82649">
    <property type="entry name" value="SufE/NifU"/>
    <property type="match status" value="1"/>
</dbReference>
<gene>
    <name evidence="3" type="primary">sufE</name>
    <name evidence="3" type="ORF">LEP1GSC036_4336</name>
</gene>
<evidence type="ECO:0000313" key="4">
    <source>
        <dbReference type="Proteomes" id="UP000001338"/>
    </source>
</evidence>
<comment type="similarity">
    <text evidence="1">Belongs to the SufE family.</text>
</comment>
<dbReference type="Gene3D" id="3.90.1010.10">
    <property type="match status" value="1"/>
</dbReference>
<proteinExistence type="inferred from homology"/>
<dbReference type="AlphaFoldDB" id="A0A828Z0L6"/>
<dbReference type="Pfam" id="PF02657">
    <property type="entry name" value="SufE"/>
    <property type="match status" value="1"/>
</dbReference>
<accession>A0A828Z0L6</accession>
<dbReference type="Proteomes" id="UP000001338">
    <property type="component" value="Unassembled WGS sequence"/>
</dbReference>
<dbReference type="PANTHER" id="PTHR43597:SF5">
    <property type="entry name" value="SUFE-LIKE PROTEIN 2, CHLOROPLASTIC"/>
    <property type="match status" value="1"/>
</dbReference>
<name>A0A828Z0L6_9LEPT</name>
<feature type="domain" description="Fe-S metabolism associated" evidence="2">
    <location>
        <begin position="20"/>
        <end position="137"/>
    </location>
</feature>
<protein>
    <submittedName>
        <fullName evidence="3">Fe-S metabolism associated domain protein</fullName>
    </submittedName>
</protein>
<dbReference type="EMBL" id="AFLV02000058">
    <property type="protein sequence ID" value="EKR63554.1"/>
    <property type="molecule type" value="Genomic_DNA"/>
</dbReference>
<evidence type="ECO:0000313" key="3">
    <source>
        <dbReference type="EMBL" id="EKR63554.1"/>
    </source>
</evidence>
<dbReference type="PANTHER" id="PTHR43597">
    <property type="entry name" value="SULFUR ACCEPTOR PROTEIN CSDE"/>
    <property type="match status" value="1"/>
</dbReference>
<sequence length="139" mass="15802">MERGMSSIAGVQKEIVSEFSEFSECTDWQERYQLLIEMGDELGSLPDSVKTPERLVPGCQSRVWIVAEEKDGKIEFQADSDSAITRGMIALLIRVFSGRTREEIKNTPLEFLKEIGLDKHLSMSRRNGLYSMVNILRNS</sequence>
<comment type="caution">
    <text evidence="3">The sequence shown here is derived from an EMBL/GenBank/DDBJ whole genome shotgun (WGS) entry which is preliminary data.</text>
</comment>
<organism evidence="3 4">
    <name type="scientific">Leptospira weilii str. 2006001853</name>
    <dbReference type="NCBI Taxonomy" id="1001589"/>
    <lineage>
        <taxon>Bacteria</taxon>
        <taxon>Pseudomonadati</taxon>
        <taxon>Spirochaetota</taxon>
        <taxon>Spirochaetia</taxon>
        <taxon>Leptospirales</taxon>
        <taxon>Leptospiraceae</taxon>
        <taxon>Leptospira</taxon>
    </lineage>
</organism>